<protein>
    <submittedName>
        <fullName evidence="1">Uncharacterized protein</fullName>
    </submittedName>
</protein>
<sequence>MNLITILSGLKRAKNQRGKAETTPEDVLVIKDAKKVRDYMINYGPKNVEEKTWIPGKAKMKTQMKSDTRIDLENVCLIERKQLALSSSLLSSVTSNIPSTHFSSSDTFLLAIIVNL</sequence>
<dbReference type="AlphaFoldDB" id="T1K3W6"/>
<dbReference type="Proteomes" id="UP000015104">
    <property type="component" value="Unassembled WGS sequence"/>
</dbReference>
<name>T1K3W6_TETUR</name>
<evidence type="ECO:0000313" key="2">
    <source>
        <dbReference type="Proteomes" id="UP000015104"/>
    </source>
</evidence>
<accession>T1K3W6</accession>
<dbReference type="EnsemblMetazoa" id="tetur05g00490.1">
    <property type="protein sequence ID" value="tetur05g00490.1"/>
    <property type="gene ID" value="tetur05g00490"/>
</dbReference>
<proteinExistence type="predicted"/>
<reference evidence="1" key="2">
    <citation type="submission" date="2015-06" db="UniProtKB">
        <authorList>
            <consortium name="EnsemblMetazoa"/>
        </authorList>
    </citation>
    <scope>IDENTIFICATION</scope>
</reference>
<keyword evidence="2" id="KW-1185">Reference proteome</keyword>
<evidence type="ECO:0000313" key="1">
    <source>
        <dbReference type="EnsemblMetazoa" id="tetur05g00490.1"/>
    </source>
</evidence>
<organism evidence="1 2">
    <name type="scientific">Tetranychus urticae</name>
    <name type="common">Two-spotted spider mite</name>
    <dbReference type="NCBI Taxonomy" id="32264"/>
    <lineage>
        <taxon>Eukaryota</taxon>
        <taxon>Metazoa</taxon>
        <taxon>Ecdysozoa</taxon>
        <taxon>Arthropoda</taxon>
        <taxon>Chelicerata</taxon>
        <taxon>Arachnida</taxon>
        <taxon>Acari</taxon>
        <taxon>Acariformes</taxon>
        <taxon>Trombidiformes</taxon>
        <taxon>Prostigmata</taxon>
        <taxon>Eleutherengona</taxon>
        <taxon>Raphignathae</taxon>
        <taxon>Tetranychoidea</taxon>
        <taxon>Tetranychidae</taxon>
        <taxon>Tetranychus</taxon>
    </lineage>
</organism>
<dbReference type="HOGENOM" id="CLU_2099948_0_0_1"/>
<reference evidence="2" key="1">
    <citation type="submission" date="2011-08" db="EMBL/GenBank/DDBJ databases">
        <authorList>
            <person name="Rombauts S."/>
        </authorList>
    </citation>
    <scope>NUCLEOTIDE SEQUENCE</scope>
    <source>
        <strain evidence="2">London</strain>
    </source>
</reference>
<dbReference type="EMBL" id="CAEY01001560">
    <property type="status" value="NOT_ANNOTATED_CDS"/>
    <property type="molecule type" value="Genomic_DNA"/>
</dbReference>